<evidence type="ECO:0000313" key="3">
    <source>
        <dbReference type="Proteomes" id="UP001370758"/>
    </source>
</evidence>
<dbReference type="EMBL" id="JAVHJL010000010">
    <property type="protein sequence ID" value="KAK6496847.1"/>
    <property type="molecule type" value="Genomic_DNA"/>
</dbReference>
<sequence>MTYLNSNIEIPHEDMSSLLDKISIDSFVDILDKAQSALRDETTTLRIEGFVGIAIFVALFTGLCEDDVLLLVEKEVIFKGTRKSITISVVHGKRLEVSQEMTLDLSKRVTMAGLRRDGFLGPHGRPNVGIRPPNYEETMTP</sequence>
<gene>
    <name evidence="2" type="ORF">TWF481_001831</name>
</gene>
<feature type="region of interest" description="Disordered" evidence="1">
    <location>
        <begin position="122"/>
        <end position="141"/>
    </location>
</feature>
<keyword evidence="3" id="KW-1185">Reference proteome</keyword>
<name>A0AAV9VVR4_9PEZI</name>
<evidence type="ECO:0000256" key="1">
    <source>
        <dbReference type="SAM" id="MobiDB-lite"/>
    </source>
</evidence>
<comment type="caution">
    <text evidence="2">The sequence shown here is derived from an EMBL/GenBank/DDBJ whole genome shotgun (WGS) entry which is preliminary data.</text>
</comment>
<dbReference type="AlphaFoldDB" id="A0AAV9VVR4"/>
<dbReference type="Proteomes" id="UP001370758">
    <property type="component" value="Unassembled WGS sequence"/>
</dbReference>
<protein>
    <submittedName>
        <fullName evidence="2">Uncharacterized protein</fullName>
    </submittedName>
</protein>
<proteinExistence type="predicted"/>
<reference evidence="2 3" key="1">
    <citation type="submission" date="2023-08" db="EMBL/GenBank/DDBJ databases">
        <authorList>
            <person name="Palmer J.M."/>
        </authorList>
    </citation>
    <scope>NUCLEOTIDE SEQUENCE [LARGE SCALE GENOMIC DNA]</scope>
    <source>
        <strain evidence="2 3">TWF481</strain>
    </source>
</reference>
<organism evidence="2 3">
    <name type="scientific">Arthrobotrys musiformis</name>
    <dbReference type="NCBI Taxonomy" id="47236"/>
    <lineage>
        <taxon>Eukaryota</taxon>
        <taxon>Fungi</taxon>
        <taxon>Dikarya</taxon>
        <taxon>Ascomycota</taxon>
        <taxon>Pezizomycotina</taxon>
        <taxon>Orbiliomycetes</taxon>
        <taxon>Orbiliales</taxon>
        <taxon>Orbiliaceae</taxon>
        <taxon>Arthrobotrys</taxon>
    </lineage>
</organism>
<evidence type="ECO:0000313" key="2">
    <source>
        <dbReference type="EMBL" id="KAK6496847.1"/>
    </source>
</evidence>
<accession>A0AAV9VVR4</accession>